<name>A0A9D1KG80_9FIRM</name>
<dbReference type="PANTHER" id="PTHR43806">
    <property type="entry name" value="PEPTIDASE S8"/>
    <property type="match status" value="1"/>
</dbReference>
<protein>
    <submittedName>
        <fullName evidence="10">S8 family serine peptidase</fullName>
    </submittedName>
</protein>
<keyword evidence="2 6" id="KW-0645">Protease</keyword>
<evidence type="ECO:0000313" key="11">
    <source>
        <dbReference type="Proteomes" id="UP000886860"/>
    </source>
</evidence>
<dbReference type="InterPro" id="IPR034045">
    <property type="entry name" value="Pep_S8_CspA-like"/>
</dbReference>
<dbReference type="GO" id="GO:0004252">
    <property type="term" value="F:serine-type endopeptidase activity"/>
    <property type="evidence" value="ECO:0007669"/>
    <property type="project" value="UniProtKB-UniRule"/>
</dbReference>
<evidence type="ECO:0000256" key="7">
    <source>
        <dbReference type="RuleBase" id="RU003355"/>
    </source>
</evidence>
<dbReference type="InterPro" id="IPR023828">
    <property type="entry name" value="Peptidase_S8_Ser-AS"/>
</dbReference>
<dbReference type="InterPro" id="IPR015500">
    <property type="entry name" value="Peptidase_S8_subtilisin-rel"/>
</dbReference>
<comment type="caution">
    <text evidence="10">The sequence shown here is derived from an EMBL/GenBank/DDBJ whole genome shotgun (WGS) entry which is preliminary data.</text>
</comment>
<dbReference type="PROSITE" id="PS51892">
    <property type="entry name" value="SUBTILASE"/>
    <property type="match status" value="1"/>
</dbReference>
<evidence type="ECO:0000256" key="6">
    <source>
        <dbReference type="PROSITE-ProRule" id="PRU01240"/>
    </source>
</evidence>
<feature type="domain" description="Peptidase S8/S53" evidence="8">
    <location>
        <begin position="118"/>
        <end position="298"/>
    </location>
</feature>
<organism evidence="10 11">
    <name type="scientific">Candidatus Caccovicinus merdipullorum</name>
    <dbReference type="NCBI Taxonomy" id="2840724"/>
    <lineage>
        <taxon>Bacteria</taxon>
        <taxon>Bacillati</taxon>
        <taxon>Bacillota</taxon>
        <taxon>Clostridia</taxon>
        <taxon>Eubacteriales</taxon>
        <taxon>Candidatus Caccovicinus</taxon>
    </lineage>
</organism>
<dbReference type="CDD" id="cd07478">
    <property type="entry name" value="Peptidases_S8_CspA-like"/>
    <property type="match status" value="1"/>
</dbReference>
<dbReference type="Pfam" id="PF00082">
    <property type="entry name" value="Peptidase_S8"/>
    <property type="match status" value="2"/>
</dbReference>
<feature type="domain" description="Peptidase S8/S53" evidence="8">
    <location>
        <begin position="435"/>
        <end position="557"/>
    </location>
</feature>
<evidence type="ECO:0000256" key="4">
    <source>
        <dbReference type="ARBA" id="ARBA00022825"/>
    </source>
</evidence>
<dbReference type="Gene3D" id="3.40.50.200">
    <property type="entry name" value="Peptidase S8/S53 domain"/>
    <property type="match status" value="1"/>
</dbReference>
<feature type="domain" description="Csp protease B prodomain" evidence="9">
    <location>
        <begin position="4"/>
        <end position="91"/>
    </location>
</feature>
<dbReference type="PRINTS" id="PR00723">
    <property type="entry name" value="SUBTILISIN"/>
</dbReference>
<feature type="active site" description="Charge relay system" evidence="5 6">
    <location>
        <position position="501"/>
    </location>
</feature>
<dbReference type="Gene3D" id="2.60.120.1290">
    <property type="match status" value="1"/>
</dbReference>
<reference evidence="10" key="1">
    <citation type="submission" date="2020-10" db="EMBL/GenBank/DDBJ databases">
        <authorList>
            <person name="Gilroy R."/>
        </authorList>
    </citation>
    <scope>NUCLEOTIDE SEQUENCE</scope>
    <source>
        <strain evidence="10">CHK123-3438</strain>
    </source>
</reference>
<dbReference type="Proteomes" id="UP000886860">
    <property type="component" value="Unassembled WGS sequence"/>
</dbReference>
<dbReference type="InterPro" id="IPR050131">
    <property type="entry name" value="Peptidase_S8_subtilisin-like"/>
</dbReference>
<keyword evidence="4 6" id="KW-0720">Serine protease</keyword>
<feature type="active site" description="Charge relay system" evidence="5 6">
    <location>
        <position position="187"/>
    </location>
</feature>
<dbReference type="InterPro" id="IPR000209">
    <property type="entry name" value="Peptidase_S8/S53_dom"/>
</dbReference>
<evidence type="ECO:0000256" key="1">
    <source>
        <dbReference type="ARBA" id="ARBA00011073"/>
    </source>
</evidence>
<gene>
    <name evidence="10" type="ORF">IAB60_10680</name>
</gene>
<dbReference type="GO" id="GO:0006508">
    <property type="term" value="P:proteolysis"/>
    <property type="evidence" value="ECO:0007669"/>
    <property type="project" value="UniProtKB-KW"/>
</dbReference>
<proteinExistence type="inferred from homology"/>
<dbReference type="PIRSF" id="PIRSF037894">
    <property type="entry name" value="Subtilisin_rel_CspABC"/>
    <property type="match status" value="1"/>
</dbReference>
<accession>A0A9D1KG80</accession>
<dbReference type="AlphaFoldDB" id="A0A9D1KG80"/>
<dbReference type="PANTHER" id="PTHR43806:SF11">
    <property type="entry name" value="CEREVISIN-RELATED"/>
    <property type="match status" value="1"/>
</dbReference>
<evidence type="ECO:0000313" key="10">
    <source>
        <dbReference type="EMBL" id="HIT42535.1"/>
    </source>
</evidence>
<dbReference type="Gene3D" id="3.30.70.2980">
    <property type="match status" value="1"/>
</dbReference>
<dbReference type="InterPro" id="IPR041365">
    <property type="entry name" value="CspB_prodomain"/>
</dbReference>
<dbReference type="EMBL" id="DVKS01000182">
    <property type="protein sequence ID" value="HIT42535.1"/>
    <property type="molecule type" value="Genomic_DNA"/>
</dbReference>
<evidence type="ECO:0000256" key="5">
    <source>
        <dbReference type="PIRSR" id="PIRSR615500-1"/>
    </source>
</evidence>
<dbReference type="InterPro" id="IPR022398">
    <property type="entry name" value="Peptidase_S8_His-AS"/>
</dbReference>
<sequence>MENQKLETLLNLALETTNEEREKSDDLNAGYNEQEKTWELIVRYSGSLAEVEDMGIEPEILLGGYAILKVPQHLIDPISRLAQIEYIEKPKRLFFALYQARAASCLLPVQDAGLGLDGEGVLVAVLDSGIDYFHPDFRKSDGRTRILYLWDQTLGQVFDQDAINAALEALDRQSALAVVPSVDASGHGTAVAGIAAGNGRESGGRYRGVAYASPLLIVKLGPSDRDGFPGTTQLMRAVDFAVRKAQELSMPLAVNISFGNTYGSHDGTSLLETFLNAAAMEGRNVIVAGTGNEGAAGGHVSGKLQIGETKEILLSVAPYETGFGLQLWKSYGDRFQVSLESPSGIRLGPFRPEPGARRFWYENTKILVYYGEPSPYSLAQEIYMDFIPEENYVNGGIWRIFLEPERLASGQYDLWLPSYGILNTSTRFLQSTPEVTLTIPSTADRVISVAAYDAFYESYADFSGRGNVYGGRFAKPDLAAPGVDISTTASGGGYESVTGTSFAAPFVTGTSALLMQWGIKLGNDPYLYGEKVKASLIRGARHLSGFAEWPNSQLGYGALCAADSIL</sequence>
<dbReference type="PROSITE" id="PS00136">
    <property type="entry name" value="SUBTILASE_ASP"/>
    <property type="match status" value="1"/>
</dbReference>
<keyword evidence="3 6" id="KW-0378">Hydrolase</keyword>
<dbReference type="PROSITE" id="PS00137">
    <property type="entry name" value="SUBTILASE_HIS"/>
    <property type="match status" value="1"/>
</dbReference>
<evidence type="ECO:0000256" key="2">
    <source>
        <dbReference type="ARBA" id="ARBA00022670"/>
    </source>
</evidence>
<evidence type="ECO:0000259" key="8">
    <source>
        <dbReference type="Pfam" id="PF00082"/>
    </source>
</evidence>
<evidence type="ECO:0000256" key="3">
    <source>
        <dbReference type="ARBA" id="ARBA00022801"/>
    </source>
</evidence>
<dbReference type="Pfam" id="PF18425">
    <property type="entry name" value="CspB_prodomain"/>
    <property type="match status" value="1"/>
</dbReference>
<feature type="active site" description="Charge relay system" evidence="5 6">
    <location>
        <position position="127"/>
    </location>
</feature>
<comment type="similarity">
    <text evidence="1 6 7">Belongs to the peptidase S8 family.</text>
</comment>
<dbReference type="InterPro" id="IPR023827">
    <property type="entry name" value="Peptidase_S8_Asp-AS"/>
</dbReference>
<dbReference type="PROSITE" id="PS00138">
    <property type="entry name" value="SUBTILASE_SER"/>
    <property type="match status" value="1"/>
</dbReference>
<evidence type="ECO:0000259" key="9">
    <source>
        <dbReference type="Pfam" id="PF18425"/>
    </source>
</evidence>
<dbReference type="SUPFAM" id="SSF52743">
    <property type="entry name" value="Subtilisin-like"/>
    <property type="match status" value="1"/>
</dbReference>
<dbReference type="InterPro" id="IPR017310">
    <property type="entry name" value="Pept_S8A_subtilisin_clostridia"/>
</dbReference>
<reference evidence="10" key="2">
    <citation type="journal article" date="2021" name="PeerJ">
        <title>Extensive microbial diversity within the chicken gut microbiome revealed by metagenomics and culture.</title>
        <authorList>
            <person name="Gilroy R."/>
            <person name="Ravi A."/>
            <person name="Getino M."/>
            <person name="Pursley I."/>
            <person name="Horton D.L."/>
            <person name="Alikhan N.F."/>
            <person name="Baker D."/>
            <person name="Gharbi K."/>
            <person name="Hall N."/>
            <person name="Watson M."/>
            <person name="Adriaenssens E.M."/>
            <person name="Foster-Nyarko E."/>
            <person name="Jarju S."/>
            <person name="Secka A."/>
            <person name="Antonio M."/>
            <person name="Oren A."/>
            <person name="Chaudhuri R.R."/>
            <person name="La Ragione R."/>
            <person name="Hildebrand F."/>
            <person name="Pallen M.J."/>
        </authorList>
    </citation>
    <scope>NUCLEOTIDE SEQUENCE</scope>
    <source>
        <strain evidence="10">CHK123-3438</strain>
    </source>
</reference>
<dbReference type="InterPro" id="IPR036852">
    <property type="entry name" value="Peptidase_S8/S53_dom_sf"/>
</dbReference>